<dbReference type="GO" id="GO:0003824">
    <property type="term" value="F:catalytic activity"/>
    <property type="evidence" value="ECO:0007669"/>
    <property type="project" value="UniProtKB-ARBA"/>
</dbReference>
<dbReference type="CDD" id="cd07505">
    <property type="entry name" value="HAD_BPGM-like"/>
    <property type="match status" value="1"/>
</dbReference>
<organism evidence="6">
    <name type="scientific">Hemiselmis andersenii</name>
    <name type="common">Cryptophyte alga</name>
    <dbReference type="NCBI Taxonomy" id="464988"/>
    <lineage>
        <taxon>Eukaryota</taxon>
        <taxon>Cryptophyceae</taxon>
        <taxon>Cryptomonadales</taxon>
        <taxon>Hemiselmidaceae</taxon>
        <taxon>Hemiselmis</taxon>
    </lineage>
</organism>
<keyword evidence="2" id="KW-0479">Metal-binding</keyword>
<dbReference type="PRINTS" id="PR00413">
    <property type="entry name" value="HADHALOGNASE"/>
</dbReference>
<dbReference type="InterPro" id="IPR041492">
    <property type="entry name" value="HAD_2"/>
</dbReference>
<sequence length="308" mass="33940">MPLRIPGRQRILLRTVVASLLLSTSASAFILSPSLRTPRGVPHLTSWRPPSCPALRPMSSRSTGAIQESSSSFAADSALNSLPSIQVEGILFDIDGTLFDSDPCHLAVFQELLLEQEGFNGGKMIDEEFFRKKIAGRQNQAICEEFFPEWDRETAEAWSAAKEARFRKEAAGRLEAMKGLEKLLQWITDRNIKKAAVTNAPRENAEMMLQAIDKLDWFDKLIIGDECERAKPDPLPYQIAMDRLGISPENTIVIEDSPSGAAAGVASGALTVGMLSSQPPKVLTEAGCKALIRDYEDPVLWQILEDNN</sequence>
<dbReference type="SFLD" id="SFLDS00003">
    <property type="entry name" value="Haloacid_Dehalogenase"/>
    <property type="match status" value="1"/>
</dbReference>
<dbReference type="InterPro" id="IPR036412">
    <property type="entry name" value="HAD-like_sf"/>
</dbReference>
<reference evidence="6" key="1">
    <citation type="submission" date="2021-01" db="EMBL/GenBank/DDBJ databases">
        <authorList>
            <person name="Corre E."/>
            <person name="Pelletier E."/>
            <person name="Niang G."/>
            <person name="Scheremetjew M."/>
            <person name="Finn R."/>
            <person name="Kale V."/>
            <person name="Holt S."/>
            <person name="Cochrane G."/>
            <person name="Meng A."/>
            <person name="Brown T."/>
            <person name="Cohen L."/>
        </authorList>
    </citation>
    <scope>NUCLEOTIDE SEQUENCE</scope>
    <source>
        <strain evidence="6">CCMP441</strain>
    </source>
</reference>
<dbReference type="GO" id="GO:0046872">
    <property type="term" value="F:metal ion binding"/>
    <property type="evidence" value="ECO:0007669"/>
    <property type="project" value="UniProtKB-KW"/>
</dbReference>
<accession>A0A6U2EPG4</accession>
<dbReference type="AlphaFoldDB" id="A0A6U2EPG4"/>
<evidence type="ECO:0000256" key="2">
    <source>
        <dbReference type="ARBA" id="ARBA00022723"/>
    </source>
</evidence>
<name>A0A6U2EPG4_HEMAN</name>
<dbReference type="InterPro" id="IPR023214">
    <property type="entry name" value="HAD_sf"/>
</dbReference>
<dbReference type="Gene3D" id="3.40.50.1000">
    <property type="entry name" value="HAD superfamily/HAD-like"/>
    <property type="match status" value="1"/>
</dbReference>
<dbReference type="InterPro" id="IPR023198">
    <property type="entry name" value="PGP-like_dom2"/>
</dbReference>
<protein>
    <recommendedName>
        <fullName evidence="7">Haloacid dehalogenase-like hydrolase domain-containing protein Sgpp</fullName>
    </recommendedName>
</protein>
<evidence type="ECO:0008006" key="7">
    <source>
        <dbReference type="Google" id="ProtNLM"/>
    </source>
</evidence>
<evidence type="ECO:0000256" key="5">
    <source>
        <dbReference type="SAM" id="SignalP"/>
    </source>
</evidence>
<keyword evidence="3" id="KW-0460">Magnesium</keyword>
<evidence type="ECO:0000256" key="3">
    <source>
        <dbReference type="ARBA" id="ARBA00022842"/>
    </source>
</evidence>
<evidence type="ECO:0000256" key="4">
    <source>
        <dbReference type="ARBA" id="ARBA00023277"/>
    </source>
</evidence>
<dbReference type="SFLD" id="SFLDG01129">
    <property type="entry name" value="C1.5:_HAD__Beta-PGM__Phosphata"/>
    <property type="match status" value="1"/>
</dbReference>
<feature type="chain" id="PRO_5030159952" description="Haloacid dehalogenase-like hydrolase domain-containing protein Sgpp" evidence="5">
    <location>
        <begin position="29"/>
        <end position="308"/>
    </location>
</feature>
<dbReference type="InterPro" id="IPR051600">
    <property type="entry name" value="Beta-PGM-like"/>
</dbReference>
<dbReference type="EMBL" id="HBFK01039426">
    <property type="protein sequence ID" value="CAD8757411.1"/>
    <property type="molecule type" value="Transcribed_RNA"/>
</dbReference>
<dbReference type="NCBIfam" id="TIGR01509">
    <property type="entry name" value="HAD-SF-IA-v3"/>
    <property type="match status" value="1"/>
</dbReference>
<dbReference type="SUPFAM" id="SSF56784">
    <property type="entry name" value="HAD-like"/>
    <property type="match status" value="1"/>
</dbReference>
<dbReference type="PANTHER" id="PTHR46193">
    <property type="entry name" value="6-PHOSPHOGLUCONATE PHOSPHATASE"/>
    <property type="match status" value="1"/>
</dbReference>
<dbReference type="InterPro" id="IPR006439">
    <property type="entry name" value="HAD-SF_hydro_IA"/>
</dbReference>
<dbReference type="Gene3D" id="1.10.150.240">
    <property type="entry name" value="Putative phosphatase, domain 2"/>
    <property type="match status" value="1"/>
</dbReference>
<keyword evidence="5" id="KW-0732">Signal</keyword>
<proteinExistence type="predicted"/>
<gene>
    <name evidence="6" type="ORF">HAND1043_LOCUS23925</name>
</gene>
<evidence type="ECO:0000313" key="6">
    <source>
        <dbReference type="EMBL" id="CAD8757411.1"/>
    </source>
</evidence>
<evidence type="ECO:0000256" key="1">
    <source>
        <dbReference type="ARBA" id="ARBA00001946"/>
    </source>
</evidence>
<comment type="cofactor">
    <cofactor evidence="1">
        <name>Mg(2+)</name>
        <dbReference type="ChEBI" id="CHEBI:18420"/>
    </cofactor>
</comment>
<dbReference type="Pfam" id="PF13419">
    <property type="entry name" value="HAD_2"/>
    <property type="match status" value="1"/>
</dbReference>
<dbReference type="PANTHER" id="PTHR46193:SF18">
    <property type="entry name" value="HEXITOL PHOSPHATASE B"/>
    <property type="match status" value="1"/>
</dbReference>
<feature type="signal peptide" evidence="5">
    <location>
        <begin position="1"/>
        <end position="28"/>
    </location>
</feature>
<keyword evidence="4" id="KW-0119">Carbohydrate metabolism</keyword>